<evidence type="ECO:0000313" key="13">
    <source>
        <dbReference type="EMBL" id="SKB31502.1"/>
    </source>
</evidence>
<evidence type="ECO:0000256" key="5">
    <source>
        <dbReference type="ARBA" id="ARBA00022729"/>
    </source>
</evidence>
<evidence type="ECO:0000256" key="2">
    <source>
        <dbReference type="ARBA" id="ARBA00007495"/>
    </source>
</evidence>
<evidence type="ECO:0000256" key="6">
    <source>
        <dbReference type="ARBA" id="ARBA00022801"/>
    </source>
</evidence>
<dbReference type="PROSITE" id="PS00591">
    <property type="entry name" value="GH10_1"/>
    <property type="match status" value="1"/>
</dbReference>
<evidence type="ECO:0000256" key="1">
    <source>
        <dbReference type="ARBA" id="ARBA00000681"/>
    </source>
</evidence>
<dbReference type="EMBL" id="FUYV01000001">
    <property type="protein sequence ID" value="SKB31502.1"/>
    <property type="molecule type" value="Genomic_DNA"/>
</dbReference>
<dbReference type="OrthoDB" id="1032269at2"/>
<dbReference type="AlphaFoldDB" id="A0A1T5A934"/>
<keyword evidence="14" id="KW-1185">Reference proteome</keyword>
<feature type="signal peptide" evidence="11">
    <location>
        <begin position="1"/>
        <end position="22"/>
    </location>
</feature>
<dbReference type="Pfam" id="PF00331">
    <property type="entry name" value="Glyco_hydro_10"/>
    <property type="match status" value="2"/>
</dbReference>
<gene>
    <name evidence="13" type="ORF">SAMN03080601_00157</name>
</gene>
<keyword evidence="6 13" id="KW-0378">Hydrolase</keyword>
<protein>
    <recommendedName>
        <fullName evidence="3">endo-1,4-beta-xylanase</fullName>
        <ecNumber evidence="3">3.2.1.8</ecNumber>
    </recommendedName>
</protein>
<keyword evidence="5 11" id="KW-0732">Signal</keyword>
<dbReference type="InterPro" id="IPR044846">
    <property type="entry name" value="GH10"/>
</dbReference>
<dbReference type="EC" id="3.2.1.8" evidence="3"/>
<feature type="active site" description="Nucleophile" evidence="10">
    <location>
        <position position="642"/>
    </location>
</feature>
<keyword evidence="7" id="KW-0119">Carbohydrate metabolism</keyword>
<organism evidence="13 14">
    <name type="scientific">Alkalitalea saponilacus</name>
    <dbReference type="NCBI Taxonomy" id="889453"/>
    <lineage>
        <taxon>Bacteria</taxon>
        <taxon>Pseudomonadati</taxon>
        <taxon>Bacteroidota</taxon>
        <taxon>Bacteroidia</taxon>
        <taxon>Marinilabiliales</taxon>
        <taxon>Marinilabiliaceae</taxon>
        <taxon>Alkalitalea</taxon>
    </lineage>
</organism>
<evidence type="ECO:0000256" key="8">
    <source>
        <dbReference type="ARBA" id="ARBA00023295"/>
    </source>
</evidence>
<proteinExistence type="inferred from homology"/>
<dbReference type="InterPro" id="IPR017853">
    <property type="entry name" value="GH"/>
</dbReference>
<dbReference type="STRING" id="889453.SAMN03080601_00157"/>
<evidence type="ECO:0000259" key="12">
    <source>
        <dbReference type="PROSITE" id="PS51760"/>
    </source>
</evidence>
<dbReference type="SUPFAM" id="SSF51445">
    <property type="entry name" value="(Trans)glycosidases"/>
    <property type="match status" value="1"/>
</dbReference>
<evidence type="ECO:0000256" key="4">
    <source>
        <dbReference type="ARBA" id="ARBA00022651"/>
    </source>
</evidence>
<evidence type="ECO:0000256" key="9">
    <source>
        <dbReference type="ARBA" id="ARBA00023326"/>
    </source>
</evidence>
<dbReference type="RefSeq" id="WP_079555950.1">
    <property type="nucleotide sequence ID" value="NZ_CP021904.1"/>
</dbReference>
<feature type="domain" description="GH10" evidence="12">
    <location>
        <begin position="55"/>
        <end position="731"/>
    </location>
</feature>
<dbReference type="InterPro" id="IPR001000">
    <property type="entry name" value="GH10_dom"/>
</dbReference>
<keyword evidence="4 13" id="KW-0858">Xylan degradation</keyword>
<evidence type="ECO:0000256" key="11">
    <source>
        <dbReference type="SAM" id="SignalP"/>
    </source>
</evidence>
<dbReference type="InterPro" id="IPR031158">
    <property type="entry name" value="GH10_AS"/>
</dbReference>
<dbReference type="GO" id="GO:0031176">
    <property type="term" value="F:endo-1,4-beta-xylanase activity"/>
    <property type="evidence" value="ECO:0007669"/>
    <property type="project" value="UniProtKB-EC"/>
</dbReference>
<dbReference type="Proteomes" id="UP000191055">
    <property type="component" value="Unassembled WGS sequence"/>
</dbReference>
<dbReference type="InterPro" id="IPR008979">
    <property type="entry name" value="Galactose-bd-like_sf"/>
</dbReference>
<accession>A0A1T5A934</accession>
<dbReference type="PROSITE" id="PS51257">
    <property type="entry name" value="PROKAR_LIPOPROTEIN"/>
    <property type="match status" value="1"/>
</dbReference>
<dbReference type="Gene3D" id="2.60.120.260">
    <property type="entry name" value="Galactose-binding domain-like"/>
    <property type="match status" value="1"/>
</dbReference>
<keyword evidence="8 13" id="KW-0326">Glycosidase</keyword>
<dbReference type="PROSITE" id="PS51760">
    <property type="entry name" value="GH10_2"/>
    <property type="match status" value="1"/>
</dbReference>
<comment type="similarity">
    <text evidence="2">Belongs to the glycosyl hydrolase 10 (cellulase F) family.</text>
</comment>
<evidence type="ECO:0000256" key="3">
    <source>
        <dbReference type="ARBA" id="ARBA00012590"/>
    </source>
</evidence>
<feature type="chain" id="PRO_5012572164" description="endo-1,4-beta-xylanase" evidence="11">
    <location>
        <begin position="23"/>
        <end position="736"/>
    </location>
</feature>
<evidence type="ECO:0000256" key="10">
    <source>
        <dbReference type="PROSITE-ProRule" id="PRU10061"/>
    </source>
</evidence>
<evidence type="ECO:0000256" key="7">
    <source>
        <dbReference type="ARBA" id="ARBA00023277"/>
    </source>
</evidence>
<evidence type="ECO:0000313" key="14">
    <source>
        <dbReference type="Proteomes" id="UP000191055"/>
    </source>
</evidence>
<comment type="catalytic activity">
    <reaction evidence="1">
        <text>Endohydrolysis of (1-&gt;4)-beta-D-xylosidic linkages in xylans.</text>
        <dbReference type="EC" id="3.2.1.8"/>
    </reaction>
</comment>
<dbReference type="PANTHER" id="PTHR31490">
    <property type="entry name" value="GLYCOSYL HYDROLASE"/>
    <property type="match status" value="1"/>
</dbReference>
<dbReference type="SUPFAM" id="SSF49785">
    <property type="entry name" value="Galactose-binding domain-like"/>
    <property type="match status" value="2"/>
</dbReference>
<dbReference type="GO" id="GO:0045493">
    <property type="term" value="P:xylan catabolic process"/>
    <property type="evidence" value="ECO:0007669"/>
    <property type="project" value="UniProtKB-KW"/>
</dbReference>
<keyword evidence="9" id="KW-0624">Polysaccharide degradation</keyword>
<reference evidence="13 14" key="1">
    <citation type="submission" date="2017-02" db="EMBL/GenBank/DDBJ databases">
        <authorList>
            <person name="Peterson S.W."/>
        </authorList>
    </citation>
    <scope>NUCLEOTIDE SEQUENCE [LARGE SCALE GENOMIC DNA]</scope>
    <source>
        <strain evidence="13 14">DSM 24412</strain>
    </source>
</reference>
<dbReference type="PANTHER" id="PTHR31490:SF88">
    <property type="entry name" value="BETA-XYLANASE"/>
    <property type="match status" value="1"/>
</dbReference>
<name>A0A1T5A934_9BACT</name>
<dbReference type="Gene3D" id="3.20.20.80">
    <property type="entry name" value="Glycosidases"/>
    <property type="match status" value="2"/>
</dbReference>
<dbReference type="KEGG" id="asx:CDL62_06400"/>
<dbReference type="SMART" id="SM00633">
    <property type="entry name" value="Glyco_10"/>
    <property type="match status" value="1"/>
</dbReference>
<sequence length="736" mass="82612">MKHTINILAACFLLLIFAVSCVDDSIDFFEVEKPESIAELEYLNDYDFLKSYVDRAASPNFKLGAGVTVSEYLRLGHVYRVMNSNFDMLTAGNAMKYSSVVGDNGSMNFGSVIQFVEAARSAGIEIYGHTLVWHSQQNRNYLNRLIADREIEVDPDAKDEVVDGFKDYRVEGFTGWVGGPVQPVVEDGRLVVTSTEAQPNFWDVQYHVANGISIKEDTRHKVTIRIKGTSEASITVALGTWGAQQNTTIPITQEWEEVSVELNSTVTANDAFVMLQSGHYVGTYEIEWVRVTHEVAAAVTYYVNQLENSEMLVGGSMDNFIVRESGQADVPGAILEGEGPDGMNAIKINSVDNPANPWDTQFFIYTPNKAWEAGENYRISFWYKASAEANSESQCHGAPGSYMHWQMLPQNPQFTTEWQYYEATSTIPGQGDGMRSIAFNLNVNPTAITYYFANIVWESEESGNTIPLSPEEKADTLTYALRNWISGMMQATDGYVKEWDVVNEPLAGQGNVGEGFYDLKSAVRGTVSEEAAENSFYWQDYLGDDYVRVAVKLAREYGPDGLKLFVNDYNLESFWDDNHKLKSLIYWIDRWESDGVTVIDGIGTQMHVSYHMDPAQQAVRDAHIIQMFELLAETGKFIKITELDMGLIDEDGNTVRTADVTSEQHRAMSDHYKFIIQKYFEIIPANLQYGITHWSPTDSPQGSSWRGGEPIGLWTESTFRRKHTYGGFADGLAGKE</sequence>